<reference evidence="10 11" key="1">
    <citation type="journal article" date="2019" name="Sci. Rep.">
        <title>Orb-weaving spider Araneus ventricosus genome elucidates the spidroin gene catalogue.</title>
        <authorList>
            <person name="Kono N."/>
            <person name="Nakamura H."/>
            <person name="Ohtoshi R."/>
            <person name="Moran D.A.P."/>
            <person name="Shinohara A."/>
            <person name="Yoshida Y."/>
            <person name="Fujiwara M."/>
            <person name="Mori M."/>
            <person name="Tomita M."/>
            <person name="Arakawa K."/>
        </authorList>
    </citation>
    <scope>NUCLEOTIDE SEQUENCE [LARGE SCALE GENOMIC DNA]</scope>
</reference>
<dbReference type="SMART" id="SM00490">
    <property type="entry name" value="HELICc"/>
    <property type="match status" value="1"/>
</dbReference>
<dbReference type="Gene3D" id="3.40.50.300">
    <property type="entry name" value="P-loop containing nucleotide triphosphate hydrolases"/>
    <property type="match status" value="2"/>
</dbReference>
<dbReference type="InterPro" id="IPR001650">
    <property type="entry name" value="Helicase_C-like"/>
</dbReference>
<keyword evidence="2 6" id="KW-0378">Hydrolase</keyword>
<dbReference type="InterPro" id="IPR011545">
    <property type="entry name" value="DEAD/DEAH_box_helicase_dom"/>
</dbReference>
<dbReference type="PROSITE" id="PS51194">
    <property type="entry name" value="HELICASE_CTER"/>
    <property type="match status" value="1"/>
</dbReference>
<dbReference type="Proteomes" id="UP000499080">
    <property type="component" value="Unassembled WGS sequence"/>
</dbReference>
<dbReference type="EMBL" id="BGPR01031735">
    <property type="protein sequence ID" value="GBO04952.1"/>
    <property type="molecule type" value="Genomic_DNA"/>
</dbReference>
<evidence type="ECO:0000256" key="6">
    <source>
        <dbReference type="RuleBase" id="RU000492"/>
    </source>
</evidence>
<evidence type="ECO:0000256" key="7">
    <source>
        <dbReference type="RuleBase" id="RU365068"/>
    </source>
</evidence>
<dbReference type="InterPro" id="IPR000629">
    <property type="entry name" value="RNA-helicase_DEAD-box_CS"/>
</dbReference>
<comment type="caution">
    <text evidence="10">The sequence shown here is derived from an EMBL/GenBank/DDBJ whole genome shotgun (WGS) entry which is preliminary data.</text>
</comment>
<dbReference type="CDD" id="cd18787">
    <property type="entry name" value="SF2_C_DEAD"/>
    <property type="match status" value="1"/>
</dbReference>
<evidence type="ECO:0000313" key="10">
    <source>
        <dbReference type="EMBL" id="GBO04952.1"/>
    </source>
</evidence>
<dbReference type="OrthoDB" id="10259640at2759"/>
<dbReference type="Pfam" id="PF00271">
    <property type="entry name" value="Helicase_C"/>
    <property type="match status" value="1"/>
</dbReference>
<dbReference type="InterPro" id="IPR014001">
    <property type="entry name" value="Helicase_ATP-bd"/>
</dbReference>
<evidence type="ECO:0000259" key="8">
    <source>
        <dbReference type="PROSITE" id="PS51192"/>
    </source>
</evidence>
<dbReference type="AlphaFoldDB" id="A0A4Y2TX72"/>
<comment type="domain">
    <text evidence="7">The Q motif is unique to and characteristic of the DEAD box family of RNA helicases and controls ATP binding and hydrolysis.</text>
</comment>
<evidence type="ECO:0000256" key="5">
    <source>
        <dbReference type="ARBA" id="ARBA00022884"/>
    </source>
</evidence>
<dbReference type="GO" id="GO:0005524">
    <property type="term" value="F:ATP binding"/>
    <property type="evidence" value="ECO:0007669"/>
    <property type="project" value="UniProtKB-UniRule"/>
</dbReference>
<feature type="domain" description="Helicase C-terminal" evidence="9">
    <location>
        <begin position="160"/>
        <end position="320"/>
    </location>
</feature>
<comment type="catalytic activity">
    <reaction evidence="7">
        <text>ATP + H2O = ADP + phosphate + H(+)</text>
        <dbReference type="Rhea" id="RHEA:13065"/>
        <dbReference type="ChEBI" id="CHEBI:15377"/>
        <dbReference type="ChEBI" id="CHEBI:15378"/>
        <dbReference type="ChEBI" id="CHEBI:30616"/>
        <dbReference type="ChEBI" id="CHEBI:43474"/>
        <dbReference type="ChEBI" id="CHEBI:456216"/>
        <dbReference type="EC" id="3.6.4.13"/>
    </reaction>
</comment>
<dbReference type="Pfam" id="PF00270">
    <property type="entry name" value="DEAD"/>
    <property type="match status" value="1"/>
</dbReference>
<keyword evidence="11" id="KW-1185">Reference proteome</keyword>
<dbReference type="SUPFAM" id="SSF52540">
    <property type="entry name" value="P-loop containing nucleoside triphosphate hydrolases"/>
    <property type="match status" value="1"/>
</dbReference>
<evidence type="ECO:0000259" key="9">
    <source>
        <dbReference type="PROSITE" id="PS51194"/>
    </source>
</evidence>
<evidence type="ECO:0000313" key="11">
    <source>
        <dbReference type="Proteomes" id="UP000499080"/>
    </source>
</evidence>
<dbReference type="GO" id="GO:0003724">
    <property type="term" value="F:RNA helicase activity"/>
    <property type="evidence" value="ECO:0007669"/>
    <property type="project" value="UniProtKB-EC"/>
</dbReference>
<keyword evidence="1 6" id="KW-0547">Nucleotide-binding</keyword>
<dbReference type="EC" id="3.6.4.13" evidence="7"/>
<evidence type="ECO:0000256" key="3">
    <source>
        <dbReference type="ARBA" id="ARBA00022806"/>
    </source>
</evidence>
<protein>
    <recommendedName>
        <fullName evidence="7">ATP-dependent RNA helicase</fullName>
        <ecNumber evidence="7">3.6.4.13</ecNumber>
    </recommendedName>
</protein>
<dbReference type="GO" id="GO:0003723">
    <property type="term" value="F:RNA binding"/>
    <property type="evidence" value="ECO:0007669"/>
    <property type="project" value="UniProtKB-UniRule"/>
</dbReference>
<feature type="domain" description="Helicase ATP-binding" evidence="8">
    <location>
        <begin position="70"/>
        <end position="146"/>
    </location>
</feature>
<comment type="similarity">
    <text evidence="6">Belongs to the DEAD box helicase family.</text>
</comment>
<dbReference type="PANTHER" id="PTHR24031">
    <property type="entry name" value="RNA HELICASE"/>
    <property type="match status" value="1"/>
</dbReference>
<proteinExistence type="inferred from homology"/>
<accession>A0A4Y2TX72</accession>
<evidence type="ECO:0000256" key="2">
    <source>
        <dbReference type="ARBA" id="ARBA00022801"/>
    </source>
</evidence>
<name>A0A4Y2TX72_ARAVE</name>
<comment type="function">
    <text evidence="7">RNA helicase.</text>
</comment>
<keyword evidence="3 6" id="KW-0347">Helicase</keyword>
<gene>
    <name evidence="10" type="primary">Ddx18_0</name>
    <name evidence="10" type="ORF">AVEN_224369_1</name>
</gene>
<dbReference type="PROSITE" id="PS00039">
    <property type="entry name" value="DEAD_ATP_HELICASE"/>
    <property type="match status" value="1"/>
</dbReference>
<evidence type="ECO:0000256" key="1">
    <source>
        <dbReference type="ARBA" id="ARBA00022741"/>
    </source>
</evidence>
<evidence type="ECO:0000256" key="4">
    <source>
        <dbReference type="ARBA" id="ARBA00022840"/>
    </source>
</evidence>
<dbReference type="GO" id="GO:0016787">
    <property type="term" value="F:hydrolase activity"/>
    <property type="evidence" value="ECO:0007669"/>
    <property type="project" value="UniProtKB-KW"/>
</dbReference>
<dbReference type="InterPro" id="IPR027417">
    <property type="entry name" value="P-loop_NTPase"/>
</dbReference>
<organism evidence="10 11">
    <name type="scientific">Araneus ventricosus</name>
    <name type="common">Orbweaver spider</name>
    <name type="synonym">Epeira ventricosa</name>
    <dbReference type="NCBI Taxonomy" id="182803"/>
    <lineage>
        <taxon>Eukaryota</taxon>
        <taxon>Metazoa</taxon>
        <taxon>Ecdysozoa</taxon>
        <taxon>Arthropoda</taxon>
        <taxon>Chelicerata</taxon>
        <taxon>Arachnida</taxon>
        <taxon>Araneae</taxon>
        <taxon>Araneomorphae</taxon>
        <taxon>Entelegynae</taxon>
        <taxon>Araneoidea</taxon>
        <taxon>Araneidae</taxon>
        <taxon>Araneus</taxon>
    </lineage>
</organism>
<keyword evidence="4 6" id="KW-0067">ATP-binding</keyword>
<sequence length="326" mass="37724">MCKKKFTPKQGNWCNSDITNSWNYQCRRGVVKELLQLILLHMDWLWVVPATDKLKHKTEIRCKLLLLPAPGRLLDHLQNTPQFLHKNLQCLVIDEADRILDIGFEEEMKSILRILSKTRQTLLFSATLNQKTQDLVKVALPKKPLYIGVDDDDEEATVEGLTQGYVVCPSDKRFLLLFTFLKKNKNKKVMVFFSSCMSVKFHNELLNYIDLPVTSIHGKQKQNKRTVTFFQFCKAESGILLCTDVAARGLDIPQVDWIVQYDPPDDPKFIILCIFMFVPEYTKSMKILRFLSRERNPNVAIWSSLQTADVALPPTCDQFLAFVEFM</sequence>
<keyword evidence="5 7" id="KW-0694">RNA-binding</keyword>
<dbReference type="PROSITE" id="PS51192">
    <property type="entry name" value="HELICASE_ATP_BIND_1"/>
    <property type="match status" value="1"/>
</dbReference>